<reference evidence="4 5" key="1">
    <citation type="submission" date="2024-05" db="EMBL/GenBank/DDBJ databases">
        <title>Genome sequencing and assembly of Indian major carp, Cirrhinus mrigala (Hamilton, 1822).</title>
        <authorList>
            <person name="Mohindra V."/>
            <person name="Chowdhury L.M."/>
            <person name="Lal K."/>
            <person name="Jena J.K."/>
        </authorList>
    </citation>
    <scope>NUCLEOTIDE SEQUENCE [LARGE SCALE GENOMIC DNA]</scope>
    <source>
        <strain evidence="4">CM1030</strain>
        <tissue evidence="4">Blood</tissue>
    </source>
</reference>
<dbReference type="Proteomes" id="UP001529510">
    <property type="component" value="Unassembled WGS sequence"/>
</dbReference>
<feature type="region of interest" description="Disordered" evidence="2">
    <location>
        <begin position="40"/>
        <end position="64"/>
    </location>
</feature>
<name>A0ABD0Q4D1_CIRMR</name>
<evidence type="ECO:0000256" key="1">
    <source>
        <dbReference type="ARBA" id="ARBA00022737"/>
    </source>
</evidence>
<feature type="domain" description="Thrombospondin type-1" evidence="3">
    <location>
        <begin position="1"/>
        <end position="28"/>
    </location>
</feature>
<dbReference type="Pfam" id="PF23308">
    <property type="entry name" value="TSP1_TSH7A-B_C"/>
    <property type="match status" value="1"/>
</dbReference>
<gene>
    <name evidence="4" type="ORF">M9458_023326</name>
</gene>
<comment type="caution">
    <text evidence="4">The sequence shown here is derived from an EMBL/GenBank/DDBJ whole genome shotgun (WGS) entry which is preliminary data.</text>
</comment>
<keyword evidence="1" id="KW-0677">Repeat</keyword>
<evidence type="ECO:0000256" key="2">
    <source>
        <dbReference type="SAM" id="MobiDB-lite"/>
    </source>
</evidence>
<dbReference type="EMBL" id="JAMKFB020000011">
    <property type="protein sequence ID" value="KAL0180920.1"/>
    <property type="molecule type" value="Genomic_DNA"/>
</dbReference>
<dbReference type="AlphaFoldDB" id="A0ABD0Q4D1"/>
<evidence type="ECO:0000313" key="4">
    <source>
        <dbReference type="EMBL" id="KAL0180920.1"/>
    </source>
</evidence>
<feature type="compositionally biased region" description="Basic and acidic residues" evidence="2">
    <location>
        <begin position="43"/>
        <end position="56"/>
    </location>
</feature>
<protein>
    <recommendedName>
        <fullName evidence="3">Thrombospondin type-1 domain-containing protein</fullName>
    </recommendedName>
</protein>
<dbReference type="InterPro" id="IPR056991">
    <property type="entry name" value="TSP1_TSH7A-B_C"/>
</dbReference>
<proteinExistence type="predicted"/>
<accession>A0ABD0Q4D1</accession>
<organism evidence="4 5">
    <name type="scientific">Cirrhinus mrigala</name>
    <name type="common">Mrigala</name>
    <dbReference type="NCBI Taxonomy" id="683832"/>
    <lineage>
        <taxon>Eukaryota</taxon>
        <taxon>Metazoa</taxon>
        <taxon>Chordata</taxon>
        <taxon>Craniata</taxon>
        <taxon>Vertebrata</taxon>
        <taxon>Euteleostomi</taxon>
        <taxon>Actinopterygii</taxon>
        <taxon>Neopterygii</taxon>
        <taxon>Teleostei</taxon>
        <taxon>Ostariophysi</taxon>
        <taxon>Cypriniformes</taxon>
        <taxon>Cyprinidae</taxon>
        <taxon>Labeoninae</taxon>
        <taxon>Labeonini</taxon>
        <taxon>Cirrhinus</taxon>
    </lineage>
</organism>
<sequence length="64" mass="7105">NGVCGCEKGFTEVMTSHGFLDYCTRTPGLDHKKADVKTTAGRLRPEHARNKNHIKDWALQPLGP</sequence>
<evidence type="ECO:0000259" key="3">
    <source>
        <dbReference type="Pfam" id="PF23308"/>
    </source>
</evidence>
<feature type="non-terminal residue" evidence="4">
    <location>
        <position position="64"/>
    </location>
</feature>
<evidence type="ECO:0000313" key="5">
    <source>
        <dbReference type="Proteomes" id="UP001529510"/>
    </source>
</evidence>
<keyword evidence="5" id="KW-1185">Reference proteome</keyword>
<feature type="non-terminal residue" evidence="4">
    <location>
        <position position="1"/>
    </location>
</feature>